<dbReference type="AlphaFoldDB" id="A0A2P2M4N9"/>
<evidence type="ECO:0000313" key="1">
    <source>
        <dbReference type="EMBL" id="MBX25162.1"/>
    </source>
</evidence>
<reference evidence="1" key="1">
    <citation type="submission" date="2018-02" db="EMBL/GenBank/DDBJ databases">
        <title>Rhizophora mucronata_Transcriptome.</title>
        <authorList>
            <person name="Meera S.P."/>
            <person name="Sreeshan A."/>
            <person name="Augustine A."/>
        </authorList>
    </citation>
    <scope>NUCLEOTIDE SEQUENCE</scope>
    <source>
        <tissue evidence="1">Leaf</tissue>
    </source>
</reference>
<protein>
    <submittedName>
        <fullName evidence="1">Uncharacterized protein</fullName>
    </submittedName>
</protein>
<organism evidence="1">
    <name type="scientific">Rhizophora mucronata</name>
    <name type="common">Asiatic mangrove</name>
    <dbReference type="NCBI Taxonomy" id="61149"/>
    <lineage>
        <taxon>Eukaryota</taxon>
        <taxon>Viridiplantae</taxon>
        <taxon>Streptophyta</taxon>
        <taxon>Embryophyta</taxon>
        <taxon>Tracheophyta</taxon>
        <taxon>Spermatophyta</taxon>
        <taxon>Magnoliopsida</taxon>
        <taxon>eudicotyledons</taxon>
        <taxon>Gunneridae</taxon>
        <taxon>Pentapetalae</taxon>
        <taxon>rosids</taxon>
        <taxon>fabids</taxon>
        <taxon>Malpighiales</taxon>
        <taxon>Rhizophoraceae</taxon>
        <taxon>Rhizophora</taxon>
    </lineage>
</organism>
<dbReference type="EMBL" id="GGEC01044678">
    <property type="protein sequence ID" value="MBX25162.1"/>
    <property type="molecule type" value="Transcribed_RNA"/>
</dbReference>
<name>A0A2P2M4N9_RHIMU</name>
<accession>A0A2P2M4N9</accession>
<proteinExistence type="predicted"/>
<sequence length="28" mass="3210">MWVMIPTADIKMGGRNKTNKSNEAIKFK</sequence>